<sequence length="130" mass="14823">MPLIRYFVFVGSALLALLFLTDWYWPTNVGAVSFRDPQVDKSIIRLHSAQRWPDRIVLDTSQPTIVPPPQQTAWNDIPPKPLDAQAQMQVLPSKQAVASVKSKRRVARRVQRTRVAAIPAAPHERFFPSW</sequence>
<organism evidence="2 3">
    <name type="scientific">Bradyrhizobium erythrophlei</name>
    <dbReference type="NCBI Taxonomy" id="1437360"/>
    <lineage>
        <taxon>Bacteria</taxon>
        <taxon>Pseudomonadati</taxon>
        <taxon>Pseudomonadota</taxon>
        <taxon>Alphaproteobacteria</taxon>
        <taxon>Hyphomicrobiales</taxon>
        <taxon>Nitrobacteraceae</taxon>
        <taxon>Bradyrhizobium</taxon>
    </lineage>
</organism>
<reference evidence="2 3" key="1">
    <citation type="submission" date="2016-11" db="EMBL/GenBank/DDBJ databases">
        <authorList>
            <person name="Jaros S."/>
            <person name="Januszkiewicz K."/>
            <person name="Wedrychowicz H."/>
        </authorList>
    </citation>
    <scope>NUCLEOTIDE SEQUENCE [LARGE SCALE GENOMIC DNA]</scope>
    <source>
        <strain evidence="2 3">GAS138</strain>
    </source>
</reference>
<dbReference type="Proteomes" id="UP000189796">
    <property type="component" value="Chromosome I"/>
</dbReference>
<evidence type="ECO:0000313" key="3">
    <source>
        <dbReference type="Proteomes" id="UP000189796"/>
    </source>
</evidence>
<gene>
    <name evidence="2" type="ORF">SAMN05443248_4436</name>
</gene>
<dbReference type="OrthoDB" id="8230223at2"/>
<keyword evidence="1" id="KW-0472">Membrane</keyword>
<feature type="transmembrane region" description="Helical" evidence="1">
    <location>
        <begin position="6"/>
        <end position="25"/>
    </location>
</feature>
<evidence type="ECO:0000313" key="2">
    <source>
        <dbReference type="EMBL" id="SHH32061.1"/>
    </source>
</evidence>
<keyword evidence="1" id="KW-1133">Transmembrane helix</keyword>
<dbReference type="EMBL" id="LT670817">
    <property type="protein sequence ID" value="SHH32061.1"/>
    <property type="molecule type" value="Genomic_DNA"/>
</dbReference>
<name>A0A1M5S0X5_9BRAD</name>
<proteinExistence type="predicted"/>
<keyword evidence="1" id="KW-0812">Transmembrane</keyword>
<protein>
    <submittedName>
        <fullName evidence="2">Uncharacterized protein</fullName>
    </submittedName>
</protein>
<dbReference type="AlphaFoldDB" id="A0A1M5S0X5"/>
<accession>A0A1M5S0X5</accession>
<evidence type="ECO:0000256" key="1">
    <source>
        <dbReference type="SAM" id="Phobius"/>
    </source>
</evidence>